<reference evidence="4 5" key="1">
    <citation type="submission" date="2019-07" db="EMBL/GenBank/DDBJ databases">
        <title>Genome assembly of two rare yeast pathogens: Diutina rugosa and Trichomonascus ciferrii.</title>
        <authorList>
            <person name="Mixao V."/>
            <person name="Saus E."/>
            <person name="Hansen A."/>
            <person name="Lass-Flor C."/>
            <person name="Gabaldon T."/>
        </authorList>
    </citation>
    <scope>NUCLEOTIDE SEQUENCE [LARGE SCALE GENOMIC DNA]</scope>
    <source>
        <strain evidence="4 5">CBS 613</strain>
    </source>
</reference>
<protein>
    <recommendedName>
        <fullName evidence="6">DNA repair protein RAD7</fullName>
    </recommendedName>
</protein>
<organism evidence="4 5">
    <name type="scientific">Diutina rugosa</name>
    <name type="common">Yeast</name>
    <name type="synonym">Candida rugosa</name>
    <dbReference type="NCBI Taxonomy" id="5481"/>
    <lineage>
        <taxon>Eukaryota</taxon>
        <taxon>Fungi</taxon>
        <taxon>Dikarya</taxon>
        <taxon>Ascomycota</taxon>
        <taxon>Saccharomycotina</taxon>
        <taxon>Pichiomycetes</taxon>
        <taxon>Debaryomycetaceae</taxon>
        <taxon>Diutina</taxon>
    </lineage>
</organism>
<dbReference type="Proteomes" id="UP000449547">
    <property type="component" value="Unassembled WGS sequence"/>
</dbReference>
<dbReference type="InterPro" id="IPR056451">
    <property type="entry name" value="Znf_Tbcl_Rhp7"/>
</dbReference>
<feature type="region of interest" description="Disordered" evidence="1">
    <location>
        <begin position="1"/>
        <end position="107"/>
    </location>
</feature>
<dbReference type="SMART" id="SM00367">
    <property type="entry name" value="LRR_CC"/>
    <property type="match status" value="4"/>
</dbReference>
<keyword evidence="5" id="KW-1185">Reference proteome</keyword>
<sequence>MPRRSYKSSGVKGPNSALTEFLKNEGITDAFRRRREREATGESVSTENTPGPQSSVEPTSGGSTTREASREVEDDEDEEVVAIKQAAREKRRRAGDVSDDAFSDEGELSGVEDAVAKRYGEPDNCCECGSQFYLSVYSPFINAKGGYLCENCAEIRKQQQRQAKKTQYAARKRRKKLASALLDKRKVTFPTLQDLCIKEISVHINDVDELGNIGTSNMGKICRILSKNRSLNDQTMALFLSSNLTVLEFWDCSNVSSVSLSKIPAFCPRLESLTLSMCGQLHNDNMEYFATNLPHLKKLALNGPFLVSERVWSEYLSKISPLTSFSLGNTHRFNDANLLTLLESTGSQLEELKLHRLDGITQEDSYHSIARFCRQLKKLEISYPHSEDCVTNEAIIDILQATGGNLTELVLDGCTSLGDEILLDGIKLYCKNLTKLSLKGLDLITDYGMADFFKGWSNGGLIEADFTKCITVADDGAYELWRHSGRTLVELSLNSVPMSKDFLLEAFTSNSHPSKTEGYKYSQVSLPLLTKLDLGFVRAVDDEVLKLLEDVAPKLSIVEVYGDNRVTNRAELAPGTLLIGRQLDQDI</sequence>
<accession>A0A642ULB0</accession>
<evidence type="ECO:0000259" key="2">
    <source>
        <dbReference type="Pfam" id="PF23550"/>
    </source>
</evidence>
<dbReference type="InterPro" id="IPR057207">
    <property type="entry name" value="FBXL15_LRR"/>
</dbReference>
<evidence type="ECO:0000313" key="5">
    <source>
        <dbReference type="Proteomes" id="UP000449547"/>
    </source>
</evidence>
<dbReference type="GO" id="GO:0019005">
    <property type="term" value="C:SCF ubiquitin ligase complex"/>
    <property type="evidence" value="ECO:0007669"/>
    <property type="project" value="TreeGrafter"/>
</dbReference>
<evidence type="ECO:0000313" key="4">
    <source>
        <dbReference type="EMBL" id="KAA8901137.1"/>
    </source>
</evidence>
<feature type="compositionally biased region" description="Polar residues" evidence="1">
    <location>
        <begin position="42"/>
        <end position="66"/>
    </location>
</feature>
<dbReference type="EMBL" id="SWFT01000105">
    <property type="protein sequence ID" value="KAA8901137.1"/>
    <property type="molecule type" value="Genomic_DNA"/>
</dbReference>
<proteinExistence type="predicted"/>
<feature type="domain" description="F-box/LRR-repeat protein 15-like leucin rich repeat" evidence="3">
    <location>
        <begin position="331"/>
        <end position="451"/>
    </location>
</feature>
<gene>
    <name evidence="4" type="ORF">DIURU_003507</name>
</gene>
<dbReference type="AlphaFoldDB" id="A0A642ULB0"/>
<dbReference type="VEuPathDB" id="FungiDB:DIURU_003507"/>
<dbReference type="InterPro" id="IPR032675">
    <property type="entry name" value="LRR_dom_sf"/>
</dbReference>
<dbReference type="Pfam" id="PF25372">
    <property type="entry name" value="DUF7885"/>
    <property type="match status" value="1"/>
</dbReference>
<dbReference type="Pfam" id="PF23550">
    <property type="entry name" value="zf_Tbcl_Rhp7"/>
    <property type="match status" value="1"/>
</dbReference>
<evidence type="ECO:0000256" key="1">
    <source>
        <dbReference type="SAM" id="MobiDB-lite"/>
    </source>
</evidence>
<dbReference type="Gene3D" id="3.80.10.10">
    <property type="entry name" value="Ribonuclease Inhibitor"/>
    <property type="match status" value="2"/>
</dbReference>
<evidence type="ECO:0000259" key="3">
    <source>
        <dbReference type="Pfam" id="PF25372"/>
    </source>
</evidence>
<comment type="caution">
    <text evidence="4">The sequence shown here is derived from an EMBL/GenBank/DDBJ whole genome shotgun (WGS) entry which is preliminary data.</text>
</comment>
<dbReference type="GeneID" id="54782158"/>
<dbReference type="SUPFAM" id="SSF52047">
    <property type="entry name" value="RNI-like"/>
    <property type="match status" value="1"/>
</dbReference>
<dbReference type="InterPro" id="IPR006553">
    <property type="entry name" value="Leu-rich_rpt_Cys-con_subtyp"/>
</dbReference>
<dbReference type="OrthoDB" id="1924287at2759"/>
<name>A0A642ULB0_DIURU</name>
<dbReference type="RefSeq" id="XP_034011760.1">
    <property type="nucleotide sequence ID" value="XM_034156277.1"/>
</dbReference>
<dbReference type="GO" id="GO:0031146">
    <property type="term" value="P:SCF-dependent proteasomal ubiquitin-dependent protein catabolic process"/>
    <property type="evidence" value="ECO:0007669"/>
    <property type="project" value="TreeGrafter"/>
</dbReference>
<dbReference type="PANTHER" id="PTHR13318">
    <property type="entry name" value="PARTNER OF PAIRED, ISOFORM B-RELATED"/>
    <property type="match status" value="1"/>
</dbReference>
<dbReference type="OMA" id="ACRHISR"/>
<feature type="compositionally biased region" description="Acidic residues" evidence="1">
    <location>
        <begin position="97"/>
        <end position="107"/>
    </location>
</feature>
<evidence type="ECO:0008006" key="6">
    <source>
        <dbReference type="Google" id="ProtNLM"/>
    </source>
</evidence>
<feature type="domain" description="DNA repair protein rhp7 treble clef" evidence="2">
    <location>
        <begin position="120"/>
        <end position="157"/>
    </location>
</feature>